<dbReference type="EMBL" id="JAWWNJ010000005">
    <property type="protein sequence ID" value="KAK7055622.1"/>
    <property type="molecule type" value="Genomic_DNA"/>
</dbReference>
<reference evidence="1 2" key="1">
    <citation type="journal article" date="2024" name="J Genomics">
        <title>Draft genome sequencing and assembly of Favolaschia claudopus CIRM-BRFM 2984 isolated from oak limbs.</title>
        <authorList>
            <person name="Navarro D."/>
            <person name="Drula E."/>
            <person name="Chaduli D."/>
            <person name="Cazenave R."/>
            <person name="Ahrendt S."/>
            <person name="Wang J."/>
            <person name="Lipzen A."/>
            <person name="Daum C."/>
            <person name="Barry K."/>
            <person name="Grigoriev I.V."/>
            <person name="Favel A."/>
            <person name="Rosso M.N."/>
            <person name="Martin F."/>
        </authorList>
    </citation>
    <scope>NUCLEOTIDE SEQUENCE [LARGE SCALE GENOMIC DNA]</scope>
    <source>
        <strain evidence="1 2">CIRM-BRFM 2984</strain>
    </source>
</reference>
<organism evidence="1 2">
    <name type="scientific">Favolaschia claudopus</name>
    <dbReference type="NCBI Taxonomy" id="2862362"/>
    <lineage>
        <taxon>Eukaryota</taxon>
        <taxon>Fungi</taxon>
        <taxon>Dikarya</taxon>
        <taxon>Basidiomycota</taxon>
        <taxon>Agaricomycotina</taxon>
        <taxon>Agaricomycetes</taxon>
        <taxon>Agaricomycetidae</taxon>
        <taxon>Agaricales</taxon>
        <taxon>Marasmiineae</taxon>
        <taxon>Mycenaceae</taxon>
        <taxon>Favolaschia</taxon>
    </lineage>
</organism>
<keyword evidence="2" id="KW-1185">Reference proteome</keyword>
<sequence length="234" mass="25986">MTDFGWSLAFSARTRRRSLPSTIFHSKSRSLAPPPTSSSTTYIIFQAAWGIQKLPVPTWPFHRPDRTTEIDRPTDIPHLSTLISLAKLRLCTWLLSLHGRMTLASRLIHSQSGQPAYAHRSSCYLSMLTLFAGGTCKSARHLLVTRTDGYAPYHGMHRCRPMANGNCAPAHHKEGDVCSRQRSARHISSERSAVLLSDLAEGCRLLTASSFPSSSPRRASSDVEFINARSRCLP</sequence>
<accession>A0AAW0DS02</accession>
<evidence type="ECO:0000313" key="1">
    <source>
        <dbReference type="EMBL" id="KAK7055622.1"/>
    </source>
</evidence>
<evidence type="ECO:0000313" key="2">
    <source>
        <dbReference type="Proteomes" id="UP001362999"/>
    </source>
</evidence>
<dbReference type="Proteomes" id="UP001362999">
    <property type="component" value="Unassembled WGS sequence"/>
</dbReference>
<proteinExistence type="predicted"/>
<gene>
    <name evidence="1" type="ORF">R3P38DRAFT_3170289</name>
</gene>
<comment type="caution">
    <text evidence="1">The sequence shown here is derived from an EMBL/GenBank/DDBJ whole genome shotgun (WGS) entry which is preliminary data.</text>
</comment>
<name>A0AAW0DS02_9AGAR</name>
<dbReference type="AlphaFoldDB" id="A0AAW0DS02"/>
<protein>
    <submittedName>
        <fullName evidence="1">Uncharacterized protein</fullName>
    </submittedName>
</protein>